<dbReference type="Pfam" id="PF08044">
    <property type="entry name" value="DUF1707"/>
    <property type="match status" value="1"/>
</dbReference>
<feature type="transmembrane region" description="Helical" evidence="1">
    <location>
        <begin position="102"/>
        <end position="123"/>
    </location>
</feature>
<evidence type="ECO:0000313" key="3">
    <source>
        <dbReference type="EMBL" id="MFC4065663.1"/>
    </source>
</evidence>
<feature type="transmembrane region" description="Helical" evidence="1">
    <location>
        <begin position="70"/>
        <end position="90"/>
    </location>
</feature>
<protein>
    <submittedName>
        <fullName evidence="3">DUF1707 domain-containing protein</fullName>
    </submittedName>
</protein>
<keyword evidence="1" id="KW-0812">Transmembrane</keyword>
<keyword evidence="4" id="KW-1185">Reference proteome</keyword>
<sequence>MRAADVDRQQIADRLKFALDEGRLSLHEYDERIGLAYAARTHAELLVLVKDLPRPGRGVADGRNRLPTALIVLWTILGAFAAVNVVAYALVAASVDESVYPWPIWLLVPGVALGAVTVGVQTIRSKNRKD</sequence>
<evidence type="ECO:0000256" key="1">
    <source>
        <dbReference type="SAM" id="Phobius"/>
    </source>
</evidence>
<keyword evidence="1" id="KW-0472">Membrane</keyword>
<organism evidence="3 4">
    <name type="scientific">Actinoplanes subglobosus</name>
    <dbReference type="NCBI Taxonomy" id="1547892"/>
    <lineage>
        <taxon>Bacteria</taxon>
        <taxon>Bacillati</taxon>
        <taxon>Actinomycetota</taxon>
        <taxon>Actinomycetes</taxon>
        <taxon>Micromonosporales</taxon>
        <taxon>Micromonosporaceae</taxon>
        <taxon>Actinoplanes</taxon>
    </lineage>
</organism>
<dbReference type="PANTHER" id="PTHR40763:SF4">
    <property type="entry name" value="DUF1707 DOMAIN-CONTAINING PROTEIN"/>
    <property type="match status" value="1"/>
</dbReference>
<evidence type="ECO:0000259" key="2">
    <source>
        <dbReference type="Pfam" id="PF08044"/>
    </source>
</evidence>
<name>A0ABV8IRY7_9ACTN</name>
<feature type="domain" description="DUF1707" evidence="2">
    <location>
        <begin position="1"/>
        <end position="53"/>
    </location>
</feature>
<dbReference type="Proteomes" id="UP001595867">
    <property type="component" value="Unassembled WGS sequence"/>
</dbReference>
<gene>
    <name evidence="3" type="ORF">ACFO0C_12040</name>
</gene>
<accession>A0ABV8IRY7</accession>
<evidence type="ECO:0000313" key="4">
    <source>
        <dbReference type="Proteomes" id="UP001595867"/>
    </source>
</evidence>
<reference evidence="4" key="1">
    <citation type="journal article" date="2019" name="Int. J. Syst. Evol. Microbiol.">
        <title>The Global Catalogue of Microorganisms (GCM) 10K type strain sequencing project: providing services to taxonomists for standard genome sequencing and annotation.</title>
        <authorList>
            <consortium name="The Broad Institute Genomics Platform"/>
            <consortium name="The Broad Institute Genome Sequencing Center for Infectious Disease"/>
            <person name="Wu L."/>
            <person name="Ma J."/>
        </authorList>
    </citation>
    <scope>NUCLEOTIDE SEQUENCE [LARGE SCALE GENOMIC DNA]</scope>
    <source>
        <strain evidence="4">TBRC 5832</strain>
    </source>
</reference>
<comment type="caution">
    <text evidence="3">The sequence shown here is derived from an EMBL/GenBank/DDBJ whole genome shotgun (WGS) entry which is preliminary data.</text>
</comment>
<dbReference type="PANTHER" id="PTHR40763">
    <property type="entry name" value="MEMBRANE PROTEIN-RELATED"/>
    <property type="match status" value="1"/>
</dbReference>
<dbReference type="EMBL" id="JBHSBL010000012">
    <property type="protein sequence ID" value="MFC4065663.1"/>
    <property type="molecule type" value="Genomic_DNA"/>
</dbReference>
<proteinExistence type="predicted"/>
<keyword evidence="1" id="KW-1133">Transmembrane helix</keyword>
<dbReference type="RefSeq" id="WP_378066647.1">
    <property type="nucleotide sequence ID" value="NZ_JBHSBL010000012.1"/>
</dbReference>
<dbReference type="InterPro" id="IPR012551">
    <property type="entry name" value="DUF1707_SHOCT-like"/>
</dbReference>